<evidence type="ECO:0000256" key="5">
    <source>
        <dbReference type="SAM" id="Coils"/>
    </source>
</evidence>
<dbReference type="OrthoDB" id="198735at2759"/>
<dbReference type="Proteomes" id="UP000219860">
    <property type="component" value="Chromosome 14"/>
</dbReference>
<proteinExistence type="inferred from homology"/>
<dbReference type="EMBL" id="LT160034">
    <property type="protein sequence ID" value="CXJ25129.1"/>
    <property type="molecule type" value="Genomic_DNA"/>
</dbReference>
<evidence type="ECO:0000313" key="17">
    <source>
        <dbReference type="Proteomes" id="UP000516480"/>
    </source>
</evidence>
<dbReference type="Pfam" id="PF02902">
    <property type="entry name" value="Peptidase_C48"/>
    <property type="match status" value="1"/>
</dbReference>
<evidence type="ECO:0000313" key="8">
    <source>
        <dbReference type="EMBL" id="CXJ25129.1"/>
    </source>
</evidence>
<feature type="compositionally biased region" description="Basic residues" evidence="6">
    <location>
        <begin position="1"/>
        <end position="19"/>
    </location>
</feature>
<dbReference type="InterPro" id="IPR038765">
    <property type="entry name" value="Papain-like_cys_pep_sf"/>
</dbReference>
<evidence type="ECO:0000313" key="16">
    <source>
        <dbReference type="Proteomes" id="UP000220214"/>
    </source>
</evidence>
<protein>
    <submittedName>
        <fullName evidence="8">Sentrin-specific protease 1, putative</fullName>
    </submittedName>
</protein>
<evidence type="ECO:0000256" key="4">
    <source>
        <dbReference type="ARBA" id="ARBA00022807"/>
    </source>
</evidence>
<keyword evidence="4" id="KW-0788">Thiol protease</keyword>
<dbReference type="PROSITE" id="PS50600">
    <property type="entry name" value="ULP_PROTEASE"/>
    <property type="match status" value="1"/>
</dbReference>
<reference evidence="8 13" key="1">
    <citation type="submission" date="2016-02" db="EMBL/GenBank/DDBJ databases">
        <authorList>
            <consortium name="Pathogen Informatics"/>
        </authorList>
    </citation>
    <scope>NUCLEOTIDE SEQUENCE [LARGE SCALE GENOMIC DNA]</scope>
    <source>
        <strain evidence="8 13">K173</strain>
        <strain evidence="9 17">NK65 ny</strain>
        <strain evidence="10 16">NK65e</strain>
        <strain evidence="12 14">SP11 Antwerpcl1</strain>
        <strain evidence="11 15">SP11 RLL</strain>
    </source>
</reference>
<dbReference type="Proteomes" id="UP000220214">
    <property type="component" value="Chromosome 14"/>
</dbReference>
<keyword evidence="2 8" id="KW-0645">Protease</keyword>
<dbReference type="Proteomes" id="UP000516480">
    <property type="component" value="Chromosome 14"/>
</dbReference>
<evidence type="ECO:0000313" key="9">
    <source>
        <dbReference type="EMBL" id="SCM26845.1"/>
    </source>
</evidence>
<dbReference type="VEuPathDB" id="PlasmoDB:PBANKA_1448500"/>
<evidence type="ECO:0000313" key="12">
    <source>
        <dbReference type="EMBL" id="SCO64413.1"/>
    </source>
</evidence>
<dbReference type="Proteomes" id="UP000219974">
    <property type="component" value="Chromosome 14"/>
</dbReference>
<dbReference type="SUPFAM" id="SSF54001">
    <property type="entry name" value="Cysteine proteinases"/>
    <property type="match status" value="1"/>
</dbReference>
<evidence type="ECO:0000256" key="1">
    <source>
        <dbReference type="ARBA" id="ARBA00005234"/>
    </source>
</evidence>
<evidence type="ECO:0000313" key="11">
    <source>
        <dbReference type="EMBL" id="SCO62885.1"/>
    </source>
</evidence>
<dbReference type="Gene3D" id="3.40.395.10">
    <property type="entry name" value="Adenoviral Proteinase, Chain A"/>
    <property type="match status" value="1"/>
</dbReference>
<keyword evidence="3" id="KW-0378">Hydrolase</keyword>
<dbReference type="GO" id="GO:0005634">
    <property type="term" value="C:nucleus"/>
    <property type="evidence" value="ECO:0007669"/>
    <property type="project" value="TreeGrafter"/>
</dbReference>
<evidence type="ECO:0000313" key="14">
    <source>
        <dbReference type="Proteomes" id="UP000219860"/>
    </source>
</evidence>
<dbReference type="PANTHER" id="PTHR12606">
    <property type="entry name" value="SENTRIN/SUMO-SPECIFIC PROTEASE"/>
    <property type="match status" value="1"/>
</dbReference>
<dbReference type="AlphaFoldDB" id="A0A0Z0B4Q1"/>
<name>A0A0Z0B4Q1_PLABE</name>
<dbReference type="OMA" id="QEYNETS"/>
<evidence type="ECO:0000313" key="13">
    <source>
        <dbReference type="Proteomes" id="UP000069549"/>
    </source>
</evidence>
<dbReference type="GO" id="GO:0016929">
    <property type="term" value="F:deSUMOylase activity"/>
    <property type="evidence" value="ECO:0007669"/>
    <property type="project" value="TreeGrafter"/>
</dbReference>
<gene>
    <name evidence="8" type="primary">SENP1</name>
    <name evidence="8" type="ORF">PBK173_000476000</name>
    <name evidence="10" type="ORF">PBNK65E_000466200</name>
    <name evidence="9" type="ORF">PBNK65NY_000464900</name>
    <name evidence="12" type="ORF">PBSP11A_000465900</name>
    <name evidence="11" type="ORF">PBSP11RLL_000465500</name>
</gene>
<feature type="coiled-coil region" evidence="5">
    <location>
        <begin position="671"/>
        <end position="701"/>
    </location>
</feature>
<feature type="domain" description="Ubiquitin-like protease family profile" evidence="7">
    <location>
        <begin position="734"/>
        <end position="912"/>
    </location>
</feature>
<feature type="compositionally biased region" description="Acidic residues" evidence="6">
    <location>
        <begin position="446"/>
        <end position="455"/>
    </location>
</feature>
<dbReference type="EMBL" id="LT608262">
    <property type="protein sequence ID" value="SCO64413.1"/>
    <property type="molecule type" value="Genomic_DNA"/>
</dbReference>
<feature type="region of interest" description="Disordered" evidence="6">
    <location>
        <begin position="1"/>
        <end position="55"/>
    </location>
</feature>
<sequence>MIHDKSYRHHHKSNKHVSKHSNSENGKKIGNYNSEKKTRGKYENNININNHDNNKNEKNSGLLWNCMKSLYSSVSSVVKNKIFTNDIIEENNTRHYRNLVSDKFRIIDKKSKKYKEKDLNRNKYSGSVISNDKYSLDTHHKNESIISSKIKENYKKKYDKYNEKNIDKYKDRYEENISQKKKKKKDFTYDFSENDIKNLFMSSNDLIEYPYYQSIQNDLTKIDENNTLPFRNTINDVIHKGLDAVAKHSDSKSTITNNNISKEQNLSSYATKNVSKNSQLHNLDLQNKNILNELMENKQNENHISNIKEEILDNSPINNKFENKNINNLHNYTINLKTNFSHLLFEELHRHEQNVKINKIEKEIENKTNISFNKINYSEKTSMISSIQHSETNIMHEFLENYGMKNKDIEYSKINNIGGKDDKYKESEENYGKKIGEKNSEKNGENNDENDDEDEQIKITTFSKKEKTIKEANKMDDKKSNASNKNYNQPSFLDSLFYSKQNEDEDIIILPNIKSNNSVIDEKINHQKETHIERIIDNNSKFNNDTWSEKDYNKNKFPLPNKMSKPNNNFGEHHINNYIKNNEYIKKMRNQYKALIRVIDTYIDDNINGEGLNNSFINKNDQNTLNNNKIEENITDNSFSKCNEAIKIVDDINLENEDKYVILKYDEDSLIEALEKLRIDKQKEIEKKNKKENKYEKIDKNLFFKCKKKNYYDEAISILNKKSDNNILIEKFNVPLMYSQIKCLIDTCWLNDEIINFYFSMLQEYNETSIKNGLTHFPKMFTFSTFFFQSLNFNDSYNYSKVSRWTKRKKINILEYDLILIPLHVGGNHWTLGAISIKDKHIKLYDSLNMPNKKFFEYMRRYIVDEVKDKTQITIDISPWKYDSNGLPEDGMPCQENGYDCGVFTCMFAKCLTFNRDFDFNQKDIKEIRLKMVYEISQGNLVF</sequence>
<dbReference type="EMBL" id="LT608150">
    <property type="protein sequence ID" value="SCM26845.1"/>
    <property type="molecule type" value="Genomic_DNA"/>
</dbReference>
<evidence type="ECO:0000256" key="6">
    <source>
        <dbReference type="SAM" id="MobiDB-lite"/>
    </source>
</evidence>
<dbReference type="InterPro" id="IPR003653">
    <property type="entry name" value="Peptidase_C48_C"/>
</dbReference>
<dbReference type="GO" id="GO:0006508">
    <property type="term" value="P:proteolysis"/>
    <property type="evidence" value="ECO:0007669"/>
    <property type="project" value="UniProtKB-KW"/>
</dbReference>
<comment type="similarity">
    <text evidence="1">Belongs to the peptidase C48 family.</text>
</comment>
<evidence type="ECO:0000256" key="2">
    <source>
        <dbReference type="ARBA" id="ARBA00022670"/>
    </source>
</evidence>
<dbReference type="EMBL" id="LT608278">
    <property type="protein sequence ID" value="SCO62885.1"/>
    <property type="molecule type" value="Genomic_DNA"/>
</dbReference>
<feature type="region of interest" description="Disordered" evidence="6">
    <location>
        <begin position="431"/>
        <end position="456"/>
    </location>
</feature>
<accession>A0A0Z0B4Q1</accession>
<evidence type="ECO:0000259" key="7">
    <source>
        <dbReference type="PROSITE" id="PS50600"/>
    </source>
</evidence>
<dbReference type="Proteomes" id="UP000069549">
    <property type="component" value="Chromosome 14"/>
</dbReference>
<keyword evidence="5" id="KW-0175">Coiled coil</keyword>
<dbReference type="GO" id="GO:0016926">
    <property type="term" value="P:protein desumoylation"/>
    <property type="evidence" value="ECO:0007669"/>
    <property type="project" value="TreeGrafter"/>
</dbReference>
<dbReference type="EMBL" id="LT614640">
    <property type="protein sequence ID" value="SCN28665.1"/>
    <property type="molecule type" value="Genomic_DNA"/>
</dbReference>
<organism evidence="8 13">
    <name type="scientific">Plasmodium berghei</name>
    <dbReference type="NCBI Taxonomy" id="5821"/>
    <lineage>
        <taxon>Eukaryota</taxon>
        <taxon>Sar</taxon>
        <taxon>Alveolata</taxon>
        <taxon>Apicomplexa</taxon>
        <taxon>Aconoidasida</taxon>
        <taxon>Haemosporida</taxon>
        <taxon>Plasmodiidae</taxon>
        <taxon>Plasmodium</taxon>
        <taxon>Plasmodium (Vinckeia)</taxon>
    </lineage>
</organism>
<evidence type="ECO:0000313" key="15">
    <source>
        <dbReference type="Proteomes" id="UP000219974"/>
    </source>
</evidence>
<evidence type="ECO:0000313" key="10">
    <source>
        <dbReference type="EMBL" id="SCN28665.1"/>
    </source>
</evidence>
<dbReference type="PANTHER" id="PTHR12606:SF153">
    <property type="entry name" value="ULP1 PROTEASE FAMILY, CARBOXY-TERMINAL DOMAIN PROTEIN"/>
    <property type="match status" value="1"/>
</dbReference>
<feature type="compositionally biased region" description="Basic and acidic residues" evidence="6">
    <location>
        <begin position="431"/>
        <end position="445"/>
    </location>
</feature>
<evidence type="ECO:0000256" key="3">
    <source>
        <dbReference type="ARBA" id="ARBA00022801"/>
    </source>
</evidence>